<feature type="region of interest" description="Disordered" evidence="1">
    <location>
        <begin position="286"/>
        <end position="330"/>
    </location>
</feature>
<feature type="region of interest" description="Disordered" evidence="1">
    <location>
        <begin position="356"/>
        <end position="402"/>
    </location>
</feature>
<evidence type="ECO:0000256" key="1">
    <source>
        <dbReference type="SAM" id="MobiDB-lite"/>
    </source>
</evidence>
<feature type="compositionally biased region" description="Acidic residues" evidence="1">
    <location>
        <begin position="379"/>
        <end position="402"/>
    </location>
</feature>
<feature type="compositionally biased region" description="Low complexity" evidence="1">
    <location>
        <begin position="180"/>
        <end position="200"/>
    </location>
</feature>
<reference evidence="3" key="1">
    <citation type="submission" date="2016-07" db="EMBL/GenBank/DDBJ databases">
        <title>Multiple horizontal gene transfer events from other fungi enriched the ability of initially mycotrophic Trichoderma (Ascomycota) to feed on dead plant biomass.</title>
        <authorList>
            <consortium name="DOE Joint Genome Institute"/>
            <person name="Atanasova L."/>
            <person name="Chenthamara K."/>
            <person name="Zhang J."/>
            <person name="Grujic M."/>
            <person name="Henrissat B."/>
            <person name="Kuo A."/>
            <person name="Aerts A."/>
            <person name="Salamov A."/>
            <person name="Lipzen A."/>
            <person name="Labutti K."/>
            <person name="Barry K."/>
            <person name="Miao Y."/>
            <person name="Rahimi M.J."/>
            <person name="Shen Q."/>
            <person name="Grigoriev I.V."/>
            <person name="Kubicek C.P."/>
            <person name="Druzhinina I.S."/>
        </authorList>
    </citation>
    <scope>NUCLEOTIDE SEQUENCE [LARGE SCALE GENOMIC DNA]</scope>
    <source>
        <strain evidence="3">TUCIM 6016</strain>
    </source>
</reference>
<gene>
    <name evidence="2" type="ORF">BBK36DRAFT_1144409</name>
</gene>
<proteinExistence type="predicted"/>
<evidence type="ECO:0000313" key="3">
    <source>
        <dbReference type="Proteomes" id="UP000241546"/>
    </source>
</evidence>
<feature type="compositionally biased region" description="Polar residues" evidence="1">
    <location>
        <begin position="143"/>
        <end position="160"/>
    </location>
</feature>
<dbReference type="AlphaFoldDB" id="A0A2T4B0P8"/>
<dbReference type="OrthoDB" id="5378435at2759"/>
<sequence>MEAIREEQLRQIHAEARAQAEPAGRTAYHDHLYNGPAGMEFECTDPGIRRRAACHHDMSPQMAAQNQSRFMGYHLPLSQNQQQNYLTTYTEEVYHTTQPQRMSQSHYAQQVYQAQPLQHSNPAQRYGQYDQAQQLGQQFQPGLPTSQQQRPASWHSSTNMPTPPVDFAYVPQWPPLATQYGQQGSYQQDYQQSYQPTYTPRSPQFPNYSVPAASSPEFSPPSPIMRNVSTNQSPLAMQQRNQQSYLAGYTPRSPQLPWWLVQGAPSPEFSPPSPMMRAGSMDWSPLAMSQRSASIESDPPTPSGFSTQPSQPAAPEPAIQVVDEPEEEGEVLIGLGLYDTPGKYAEDSSFSFLGMPALPRERTSQSLKLAEGWTPPDLSENEEGEEEEAEEEEEEDEAEDDE</sequence>
<feature type="region of interest" description="Disordered" evidence="1">
    <location>
        <begin position="141"/>
        <end position="168"/>
    </location>
</feature>
<dbReference type="EMBL" id="KZ680221">
    <property type="protein sequence ID" value="PTB62870.1"/>
    <property type="molecule type" value="Genomic_DNA"/>
</dbReference>
<accession>A0A2T4B0P8</accession>
<keyword evidence="3" id="KW-1185">Reference proteome</keyword>
<name>A0A2T4B0P8_9HYPO</name>
<protein>
    <submittedName>
        <fullName evidence="2">Uncharacterized protein</fullName>
    </submittedName>
</protein>
<feature type="region of interest" description="Disordered" evidence="1">
    <location>
        <begin position="180"/>
        <end position="218"/>
    </location>
</feature>
<dbReference type="Proteomes" id="UP000241546">
    <property type="component" value="Unassembled WGS sequence"/>
</dbReference>
<dbReference type="GeneID" id="36601792"/>
<dbReference type="RefSeq" id="XP_024746190.1">
    <property type="nucleotide sequence ID" value="XM_024893674.1"/>
</dbReference>
<evidence type="ECO:0000313" key="2">
    <source>
        <dbReference type="EMBL" id="PTB62870.1"/>
    </source>
</evidence>
<organism evidence="2 3">
    <name type="scientific">Trichoderma citrinoviride</name>
    <dbReference type="NCBI Taxonomy" id="58853"/>
    <lineage>
        <taxon>Eukaryota</taxon>
        <taxon>Fungi</taxon>
        <taxon>Dikarya</taxon>
        <taxon>Ascomycota</taxon>
        <taxon>Pezizomycotina</taxon>
        <taxon>Sordariomycetes</taxon>
        <taxon>Hypocreomycetidae</taxon>
        <taxon>Hypocreales</taxon>
        <taxon>Hypocreaceae</taxon>
        <taxon>Trichoderma</taxon>
    </lineage>
</organism>